<sequence>MMFVVTQLNVVPHKRLWVLVDSETSLPLLFPLRFLVDRLSLRSVSTQATTLQALKFFYDFWFNKYGVTFCFSFYQSGHNPLIAIEELEAFFHYLECGKSSVPILRIASHQKPATQSCTNAKHVHAVIRFITYMINTYISPRYMDESPKELSRLSSRLTNRVSMIREEFQTSKIKKSHKQFRSLTPEMVRFFYEIIRPNSRSRANPLNPFPIGEIQFRNYLICRLLLNYGLRVSELLLLEINSIKTNIKGDQFSIIVSSVEDDVRDPRLCPLT</sequence>
<dbReference type="Gene3D" id="1.10.443.10">
    <property type="entry name" value="Intergrase catalytic core"/>
    <property type="match status" value="1"/>
</dbReference>
<accession>A0ABY8G842</accession>
<dbReference type="RefSeq" id="WP_240632762.1">
    <property type="nucleotide sequence ID" value="NZ_CP114280.1"/>
</dbReference>
<protein>
    <submittedName>
        <fullName evidence="2">Integrase</fullName>
    </submittedName>
</protein>
<dbReference type="EMBL" id="CP114280">
    <property type="protein sequence ID" value="WFN56085.1"/>
    <property type="molecule type" value="Genomic_DNA"/>
</dbReference>
<dbReference type="InterPro" id="IPR011010">
    <property type="entry name" value="DNA_brk_join_enz"/>
</dbReference>
<reference evidence="2 3" key="1">
    <citation type="submission" date="2022-12" db="EMBL/GenBank/DDBJ databases">
        <title>Complete genome sequencing of Dickeya lacustris type strain LMG30899.</title>
        <authorList>
            <person name="Dobhal S."/>
            <person name="Arizala D."/>
            <person name="Arif M."/>
        </authorList>
    </citation>
    <scope>NUCLEOTIDE SEQUENCE [LARGE SCALE GENOMIC DNA]</scope>
    <source>
        <strain evidence="2 3">LMG30899</strain>
    </source>
</reference>
<evidence type="ECO:0000313" key="3">
    <source>
        <dbReference type="Proteomes" id="UP001219630"/>
    </source>
</evidence>
<keyword evidence="1" id="KW-0233">DNA recombination</keyword>
<dbReference type="InterPro" id="IPR013762">
    <property type="entry name" value="Integrase-like_cat_sf"/>
</dbReference>
<proteinExistence type="predicted"/>
<name>A0ABY8G842_9GAMM</name>
<keyword evidence="3" id="KW-1185">Reference proteome</keyword>
<dbReference type="Proteomes" id="UP001219630">
    <property type="component" value="Chromosome"/>
</dbReference>
<evidence type="ECO:0000256" key="1">
    <source>
        <dbReference type="ARBA" id="ARBA00023172"/>
    </source>
</evidence>
<dbReference type="SUPFAM" id="SSF56349">
    <property type="entry name" value="DNA breaking-rejoining enzymes"/>
    <property type="match status" value="1"/>
</dbReference>
<organism evidence="2 3">
    <name type="scientific">Dickeya lacustris</name>
    <dbReference type="NCBI Taxonomy" id="2259638"/>
    <lineage>
        <taxon>Bacteria</taxon>
        <taxon>Pseudomonadati</taxon>
        <taxon>Pseudomonadota</taxon>
        <taxon>Gammaproteobacteria</taxon>
        <taxon>Enterobacterales</taxon>
        <taxon>Pectobacteriaceae</taxon>
        <taxon>Dickeya</taxon>
    </lineage>
</organism>
<evidence type="ECO:0000313" key="2">
    <source>
        <dbReference type="EMBL" id="WFN56085.1"/>
    </source>
</evidence>
<gene>
    <name evidence="2" type="ORF">O1Q98_01785</name>
</gene>